<reference evidence="2 3" key="1">
    <citation type="submission" date="2020-08" db="EMBL/GenBank/DDBJ databases">
        <title>Sequencing the genomes of 1000 actinobacteria strains.</title>
        <authorList>
            <person name="Klenk H.-P."/>
        </authorList>
    </citation>
    <scope>NUCLEOTIDE SEQUENCE [LARGE SCALE GENOMIC DNA]</scope>
    <source>
        <strain evidence="2 3">DSM 46659</strain>
    </source>
</reference>
<feature type="transmembrane region" description="Helical" evidence="1">
    <location>
        <begin position="430"/>
        <end position="453"/>
    </location>
</feature>
<dbReference type="AlphaFoldDB" id="A0A7W9YLP1"/>
<evidence type="ECO:0008006" key="4">
    <source>
        <dbReference type="Google" id="ProtNLM"/>
    </source>
</evidence>
<protein>
    <recommendedName>
        <fullName evidence="4">DUF2029 domain-containing protein</fullName>
    </recommendedName>
</protein>
<dbReference type="EMBL" id="JACHDS010000001">
    <property type="protein sequence ID" value="MBB6174458.1"/>
    <property type="molecule type" value="Genomic_DNA"/>
</dbReference>
<organism evidence="2 3">
    <name type="scientific">Nocardiopsis mwathae</name>
    <dbReference type="NCBI Taxonomy" id="1472723"/>
    <lineage>
        <taxon>Bacteria</taxon>
        <taxon>Bacillati</taxon>
        <taxon>Actinomycetota</taxon>
        <taxon>Actinomycetes</taxon>
        <taxon>Streptosporangiales</taxon>
        <taxon>Nocardiopsidaceae</taxon>
        <taxon>Nocardiopsis</taxon>
    </lineage>
</organism>
<feature type="transmembrane region" description="Helical" evidence="1">
    <location>
        <begin position="388"/>
        <end position="410"/>
    </location>
</feature>
<gene>
    <name evidence="2" type="ORF">HNR23_004518</name>
</gene>
<comment type="caution">
    <text evidence="2">The sequence shown here is derived from an EMBL/GenBank/DDBJ whole genome shotgun (WGS) entry which is preliminary data.</text>
</comment>
<evidence type="ECO:0000313" key="3">
    <source>
        <dbReference type="Proteomes" id="UP000546642"/>
    </source>
</evidence>
<evidence type="ECO:0000256" key="1">
    <source>
        <dbReference type="SAM" id="Phobius"/>
    </source>
</evidence>
<feature type="transmembrane region" description="Helical" evidence="1">
    <location>
        <begin position="167"/>
        <end position="184"/>
    </location>
</feature>
<evidence type="ECO:0000313" key="2">
    <source>
        <dbReference type="EMBL" id="MBB6174458.1"/>
    </source>
</evidence>
<feature type="transmembrane region" description="Helical" evidence="1">
    <location>
        <begin position="126"/>
        <end position="147"/>
    </location>
</feature>
<feature type="transmembrane region" description="Helical" evidence="1">
    <location>
        <begin position="34"/>
        <end position="51"/>
    </location>
</feature>
<feature type="transmembrane region" description="Helical" evidence="1">
    <location>
        <begin position="258"/>
        <end position="283"/>
    </location>
</feature>
<feature type="transmembrane region" description="Helical" evidence="1">
    <location>
        <begin position="214"/>
        <end position="238"/>
    </location>
</feature>
<feature type="transmembrane region" description="Helical" evidence="1">
    <location>
        <begin position="364"/>
        <end position="381"/>
    </location>
</feature>
<accession>A0A7W9YLP1</accession>
<feature type="transmembrane region" description="Helical" evidence="1">
    <location>
        <begin position="295"/>
        <end position="311"/>
    </location>
</feature>
<keyword evidence="1" id="KW-1133">Transmembrane helix</keyword>
<dbReference type="PIRSF" id="PIRSF010361">
    <property type="entry name" value="UCP010361"/>
    <property type="match status" value="1"/>
</dbReference>
<feature type="transmembrane region" description="Helical" evidence="1">
    <location>
        <begin position="318"/>
        <end position="341"/>
    </location>
</feature>
<dbReference type="Proteomes" id="UP000546642">
    <property type="component" value="Unassembled WGS sequence"/>
</dbReference>
<dbReference type="RefSeq" id="WP_184078502.1">
    <property type="nucleotide sequence ID" value="NZ_JACHDS010000001.1"/>
</dbReference>
<sequence length="463" mass="48676">MTSTSGGSGQLRAGDDDTIAAGTRRITGQSTPPWAALAAIGVAGALLGYLAKIPCRFGGAWVDGGQYAYACYSDIFPLYYRDGLDDGTIPYLDQPVEYPVLTGGLMHLMARAAAWLPDTAARAAGYFDLTAAVLAACLVAVVLGTGYLVGRGGVAADGGSRPFDRRAALLAGGFVALVPAAFLTTYINWDLLAVALLTGGLVGYARGWRWRAGALVGLAVAAKFYPFLFFGPLLVLTLRDLWRGRGQGVGGGVAVGDFLRTLGGAVLAWAAVNVPVLVAAPAGWAEFFEFSSERGTDWGSVFYVLGGFGLFDSGDRDLVNLTGTLSLAAACLGIAVLGLLAPRPPRLEQLLFLTVAAFLMTNKVWSPQFVLWLLPLAVLAWPRTVRPWPAVAVFVLWQLAEVGYILGIWQHLLFMTTRGEDGTASAGLDFAAYAVLSLGRLSALAVVCALVVVDCLRRGDSAS</sequence>
<name>A0A7W9YLP1_9ACTN</name>
<keyword evidence="3" id="KW-1185">Reference proteome</keyword>
<dbReference type="InterPro" id="IPR016570">
    <property type="entry name" value="UCP010361"/>
</dbReference>
<keyword evidence="1" id="KW-0472">Membrane</keyword>
<keyword evidence="1" id="KW-0812">Transmembrane</keyword>
<proteinExistence type="predicted"/>